<comment type="caution">
    <text evidence="11">The sequence shown here is derived from an EMBL/GenBank/DDBJ whole genome shotgun (WGS) entry which is preliminary data.</text>
</comment>
<dbReference type="InterPro" id="IPR036061">
    <property type="entry name" value="CheW-like_dom_sf"/>
</dbReference>
<dbReference type="Pfam" id="PF01627">
    <property type="entry name" value="Hpt"/>
    <property type="match status" value="1"/>
</dbReference>
<dbReference type="Pfam" id="PF02518">
    <property type="entry name" value="HATPase_c"/>
    <property type="match status" value="1"/>
</dbReference>
<reference evidence="11 12" key="1">
    <citation type="submission" date="2020-09" db="EMBL/GenBank/DDBJ databases">
        <title>Roseomonas.</title>
        <authorList>
            <person name="Zhu W."/>
        </authorList>
    </citation>
    <scope>NUCLEOTIDE SEQUENCE [LARGE SCALE GENOMIC DNA]</scope>
    <source>
        <strain evidence="11 12">1311</strain>
    </source>
</reference>
<organism evidence="11 12">
    <name type="scientific">Roseomonas marmotae</name>
    <dbReference type="NCBI Taxonomy" id="2768161"/>
    <lineage>
        <taxon>Bacteria</taxon>
        <taxon>Pseudomonadati</taxon>
        <taxon>Pseudomonadota</taxon>
        <taxon>Alphaproteobacteria</taxon>
        <taxon>Acetobacterales</taxon>
        <taxon>Roseomonadaceae</taxon>
        <taxon>Roseomonas</taxon>
    </lineage>
</organism>
<dbReference type="PRINTS" id="PR00344">
    <property type="entry name" value="BCTRLSENSOR"/>
</dbReference>
<dbReference type="SUPFAM" id="SSF55874">
    <property type="entry name" value="ATPase domain of HSP90 chaperone/DNA topoisomerase II/histidine kinase"/>
    <property type="match status" value="1"/>
</dbReference>
<sequence length="851" mass="87639">MSLGGDLEDELWQEFGAESEEHLDTVERLLATPPDAAGVASLFRAFHSLKGMSSALGAAGMARVAHRCEDLLGLARQGRLAMTRPLMDGLLAALDALRGQRATVLRGRGDAPPPPGLLQRLEGLEGGPPAAPPPAPPASAAPERLPELAPLAMMLRLEAAGLAGAALAMAGPSAEASALAGEAVRLGLQRLAATLKGIGTEDALPLLGRLRRQLDALAGIAGEDAGGAALSAAARGSGEAMLPPRLSALAGLLAEGGAIAPAARAAGEAAAALGHEALEVWMLLAEDLADRAPTDPEAADRLAGLAPALAAHLEHGLREGGTAWHAVPPPAGPAPAADAVPEELAHLLSTEGHRRVEAALAAGLNLYRARLGVPSHAGEEAAVQGWLEQQQAETLTSRTLLDTVPPTLDMLFLAPAEPDALAAARAAFDPAGRLLLAMSPLRTATAAPAGEGETATPASLRVRQEAVDTIITLEADLHAAVLALDGLLEQEEGDDLPELLASLSRRAGGDVARELAALSARLGHAMPPRARARSRLSLALRRLDEAVMELRVVPIGTLFARLPRIVRSVAQSSGKDVALEMEGQEVRIDRALVELLADPLLHLLRNAVDHGVEPPEARLAAGKPARATLRVRAERRTGQVRVEISDDGRGIDREAVLRAALARGLVGAGKAAEMDDAAARRLLFRPGFSTRERVSETSGRGVGLDVVQEAVRRAGGTLDLTSTPGQGTCFTLNLPLSASMAAVLLVEVAGHTYALPVARVEAVTDATEDALPLAGLLGLPPGAPGVTVLLRQATGGRLALGVDRVRQRTELLLRPLPPALAALPAVGGVGVLGNGEPVVILEPDGIAVPEE</sequence>
<dbReference type="Gene3D" id="2.30.30.40">
    <property type="entry name" value="SH3 Domains"/>
    <property type="match status" value="1"/>
</dbReference>
<dbReference type="PROSITE" id="PS50894">
    <property type="entry name" value="HPT"/>
    <property type="match status" value="1"/>
</dbReference>
<evidence type="ECO:0000313" key="12">
    <source>
        <dbReference type="Proteomes" id="UP001518990"/>
    </source>
</evidence>
<dbReference type="InterPro" id="IPR004358">
    <property type="entry name" value="Sig_transdc_His_kin-like_C"/>
</dbReference>
<keyword evidence="6" id="KW-0902">Two-component regulatory system</keyword>
<dbReference type="InterPro" id="IPR051315">
    <property type="entry name" value="Bact_Chemotaxis_CheA"/>
</dbReference>
<evidence type="ECO:0000256" key="5">
    <source>
        <dbReference type="ARBA" id="ARBA00022777"/>
    </source>
</evidence>
<proteinExistence type="predicted"/>
<evidence type="ECO:0000256" key="2">
    <source>
        <dbReference type="ARBA" id="ARBA00012438"/>
    </source>
</evidence>
<dbReference type="Gene3D" id="3.30.565.10">
    <property type="entry name" value="Histidine kinase-like ATPase, C-terminal domain"/>
    <property type="match status" value="1"/>
</dbReference>
<dbReference type="SUPFAM" id="SSF50341">
    <property type="entry name" value="CheW-like"/>
    <property type="match status" value="1"/>
</dbReference>
<feature type="compositionally biased region" description="Pro residues" evidence="8">
    <location>
        <begin position="129"/>
        <end position="139"/>
    </location>
</feature>
<dbReference type="EMBL" id="JACTNF010000001">
    <property type="protein sequence ID" value="MBO1073295.1"/>
    <property type="molecule type" value="Genomic_DNA"/>
</dbReference>
<feature type="domain" description="HPt" evidence="10">
    <location>
        <begin position="4"/>
        <end position="108"/>
    </location>
</feature>
<evidence type="ECO:0000313" key="11">
    <source>
        <dbReference type="EMBL" id="MBO1073295.1"/>
    </source>
</evidence>
<dbReference type="InterPro" id="IPR002545">
    <property type="entry name" value="CheW-lke_dom"/>
</dbReference>
<evidence type="ECO:0000256" key="1">
    <source>
        <dbReference type="ARBA" id="ARBA00000085"/>
    </source>
</evidence>
<keyword evidence="3 7" id="KW-0597">Phosphoprotein</keyword>
<feature type="modified residue" description="Phosphohistidine" evidence="7">
    <location>
        <position position="47"/>
    </location>
</feature>
<keyword evidence="4" id="KW-0808">Transferase</keyword>
<comment type="catalytic activity">
    <reaction evidence="1">
        <text>ATP + protein L-histidine = ADP + protein N-phospho-L-histidine.</text>
        <dbReference type="EC" id="2.7.13.3"/>
    </reaction>
</comment>
<gene>
    <name evidence="11" type="ORF">IAI60_01585</name>
</gene>
<name>A0ABS3K8P4_9PROT</name>
<dbReference type="Gene3D" id="1.20.120.160">
    <property type="entry name" value="HPT domain"/>
    <property type="match status" value="1"/>
</dbReference>
<dbReference type="RefSeq" id="WP_207444898.1">
    <property type="nucleotide sequence ID" value="NZ_CP061091.1"/>
</dbReference>
<dbReference type="SMART" id="SM00260">
    <property type="entry name" value="CheW"/>
    <property type="match status" value="1"/>
</dbReference>
<dbReference type="InterPro" id="IPR008207">
    <property type="entry name" value="Sig_transdc_His_kin_Hpt_dom"/>
</dbReference>
<evidence type="ECO:0000256" key="4">
    <source>
        <dbReference type="ARBA" id="ARBA00022679"/>
    </source>
</evidence>
<evidence type="ECO:0000256" key="7">
    <source>
        <dbReference type="PROSITE-ProRule" id="PRU00110"/>
    </source>
</evidence>
<keyword evidence="12" id="KW-1185">Reference proteome</keyword>
<evidence type="ECO:0000259" key="9">
    <source>
        <dbReference type="PROSITE" id="PS50109"/>
    </source>
</evidence>
<evidence type="ECO:0000256" key="6">
    <source>
        <dbReference type="ARBA" id="ARBA00023012"/>
    </source>
</evidence>
<protein>
    <recommendedName>
        <fullName evidence="2">histidine kinase</fullName>
        <ecNumber evidence="2">2.7.13.3</ecNumber>
    </recommendedName>
</protein>
<evidence type="ECO:0000256" key="8">
    <source>
        <dbReference type="SAM" id="MobiDB-lite"/>
    </source>
</evidence>
<dbReference type="EC" id="2.7.13.3" evidence="2"/>
<dbReference type="InterPro" id="IPR036890">
    <property type="entry name" value="HATPase_C_sf"/>
</dbReference>
<feature type="domain" description="Histidine kinase" evidence="9">
    <location>
        <begin position="534"/>
        <end position="738"/>
    </location>
</feature>
<evidence type="ECO:0000256" key="3">
    <source>
        <dbReference type="ARBA" id="ARBA00022553"/>
    </source>
</evidence>
<dbReference type="InterPro" id="IPR036641">
    <property type="entry name" value="HPT_dom_sf"/>
</dbReference>
<accession>A0ABS3K8P4</accession>
<dbReference type="SMART" id="SM00073">
    <property type="entry name" value="HPT"/>
    <property type="match status" value="1"/>
</dbReference>
<feature type="region of interest" description="Disordered" evidence="8">
    <location>
        <begin position="105"/>
        <end position="142"/>
    </location>
</feature>
<dbReference type="PROSITE" id="PS50109">
    <property type="entry name" value="HIS_KIN"/>
    <property type="match status" value="1"/>
</dbReference>
<dbReference type="InterPro" id="IPR005467">
    <property type="entry name" value="His_kinase_dom"/>
</dbReference>
<evidence type="ECO:0000259" key="10">
    <source>
        <dbReference type="PROSITE" id="PS50894"/>
    </source>
</evidence>
<keyword evidence="5" id="KW-0418">Kinase</keyword>
<dbReference type="CDD" id="cd00088">
    <property type="entry name" value="HPT"/>
    <property type="match status" value="1"/>
</dbReference>
<dbReference type="SMART" id="SM00387">
    <property type="entry name" value="HATPase_c"/>
    <property type="match status" value="1"/>
</dbReference>
<dbReference type="PANTHER" id="PTHR43395:SF8">
    <property type="entry name" value="HISTIDINE KINASE"/>
    <property type="match status" value="1"/>
</dbReference>
<dbReference type="InterPro" id="IPR003594">
    <property type="entry name" value="HATPase_dom"/>
</dbReference>
<dbReference type="PANTHER" id="PTHR43395">
    <property type="entry name" value="SENSOR HISTIDINE KINASE CHEA"/>
    <property type="match status" value="1"/>
</dbReference>
<dbReference type="SUPFAM" id="SSF47226">
    <property type="entry name" value="Histidine-containing phosphotransfer domain, HPT domain"/>
    <property type="match status" value="1"/>
</dbReference>
<dbReference type="Proteomes" id="UP001518990">
    <property type="component" value="Unassembled WGS sequence"/>
</dbReference>